<feature type="repeat" description="ANK" evidence="3">
    <location>
        <begin position="144"/>
        <end position="176"/>
    </location>
</feature>
<feature type="repeat" description="ANK" evidence="3">
    <location>
        <begin position="99"/>
        <end position="131"/>
    </location>
</feature>
<dbReference type="SUPFAM" id="SSF48403">
    <property type="entry name" value="Ankyrin repeat"/>
    <property type="match status" value="1"/>
</dbReference>
<keyword evidence="2 3" id="KW-0040">ANK repeat</keyword>
<evidence type="ECO:0000256" key="2">
    <source>
        <dbReference type="ARBA" id="ARBA00023043"/>
    </source>
</evidence>
<organism evidence="4">
    <name type="scientific">Rhizophagus irregularis (strain DAOM 181602 / DAOM 197198 / MUCL 43194)</name>
    <name type="common">Arbuscular mycorrhizal fungus</name>
    <name type="synonym">Glomus intraradices</name>
    <dbReference type="NCBI Taxonomy" id="747089"/>
    <lineage>
        <taxon>Eukaryota</taxon>
        <taxon>Fungi</taxon>
        <taxon>Fungi incertae sedis</taxon>
        <taxon>Mucoromycota</taxon>
        <taxon>Glomeromycotina</taxon>
        <taxon>Glomeromycetes</taxon>
        <taxon>Glomerales</taxon>
        <taxon>Glomeraceae</taxon>
        <taxon>Rhizophagus</taxon>
    </lineage>
</organism>
<dbReference type="InterPro" id="IPR002110">
    <property type="entry name" value="Ankyrin_rpt"/>
</dbReference>
<dbReference type="PANTHER" id="PTHR24173">
    <property type="entry name" value="ANKYRIN REPEAT CONTAINING"/>
    <property type="match status" value="1"/>
</dbReference>
<dbReference type="HOGENOM" id="CLU_1278228_0_0_1"/>
<protein>
    <submittedName>
        <fullName evidence="4">Uncharacterized protein</fullName>
    </submittedName>
</protein>
<dbReference type="Pfam" id="PF13637">
    <property type="entry name" value="Ank_4"/>
    <property type="match status" value="1"/>
</dbReference>
<dbReference type="Pfam" id="PF13857">
    <property type="entry name" value="Ank_5"/>
    <property type="match status" value="1"/>
</dbReference>
<dbReference type="PANTHER" id="PTHR24173:SF74">
    <property type="entry name" value="ANKYRIN REPEAT DOMAIN-CONTAINING PROTEIN 16"/>
    <property type="match status" value="1"/>
</dbReference>
<dbReference type="SMART" id="SM00248">
    <property type="entry name" value="ANK"/>
    <property type="match status" value="2"/>
</dbReference>
<dbReference type="eggNOG" id="KOG4177">
    <property type="taxonomic scope" value="Eukaryota"/>
</dbReference>
<keyword evidence="1" id="KW-0677">Repeat</keyword>
<dbReference type="Gene3D" id="1.25.40.20">
    <property type="entry name" value="Ankyrin repeat-containing domain"/>
    <property type="match status" value="1"/>
</dbReference>
<dbReference type="VEuPathDB" id="FungiDB:RhiirFUN_022899"/>
<dbReference type="InterPro" id="IPR036770">
    <property type="entry name" value="Ankyrin_rpt-contain_sf"/>
</dbReference>
<name>U9TSJ8_RHIID</name>
<evidence type="ECO:0000256" key="3">
    <source>
        <dbReference type="PROSITE-ProRule" id="PRU00023"/>
    </source>
</evidence>
<dbReference type="PRINTS" id="PR01415">
    <property type="entry name" value="ANKYRIN"/>
</dbReference>
<dbReference type="PROSITE" id="PS50088">
    <property type="entry name" value="ANK_REPEAT"/>
    <property type="match status" value="2"/>
</dbReference>
<dbReference type="AlphaFoldDB" id="U9TSJ8"/>
<accession>U9TSJ8</accession>
<reference evidence="4" key="1">
    <citation type="submission" date="2013-07" db="EMBL/GenBank/DDBJ databases">
        <title>The genome of an arbuscular mycorrhizal fungus provides insights into the evolution of the oldest plant symbiosis.</title>
        <authorList>
            <consortium name="DOE Joint Genome Institute"/>
            <person name="Tisserant E."/>
            <person name="Malbreil M."/>
            <person name="Kuo A."/>
            <person name="Kohler A."/>
            <person name="Symeonidi A."/>
            <person name="Balestrini R."/>
            <person name="Charron P."/>
            <person name="Duensing N."/>
            <person name="Frei-dit-Frey N."/>
            <person name="Gianinazzi-Pearson V."/>
            <person name="Gilbert B."/>
            <person name="Handa Y."/>
            <person name="Hijri M."/>
            <person name="Kaul R."/>
            <person name="Kawaguchi M."/>
            <person name="Krajinski F."/>
            <person name="Lammers P."/>
            <person name="Lapierre D."/>
            <person name="Masclaux F.G."/>
            <person name="Murat C."/>
            <person name="Morin E."/>
            <person name="Ndikumana S."/>
            <person name="Pagni M."/>
            <person name="Petitpierre D."/>
            <person name="Requena N."/>
            <person name="Rosikiewicz P."/>
            <person name="Riley R."/>
            <person name="Saito K."/>
            <person name="San Clemente H."/>
            <person name="Shapiro H."/>
            <person name="van Tuinen D."/>
            <person name="Becard G."/>
            <person name="Bonfante P."/>
            <person name="Paszkowski U."/>
            <person name="Shachar-Hill Y."/>
            <person name="Young J.P."/>
            <person name="Sanders I.R."/>
            <person name="Henrissat B."/>
            <person name="Rensing S.A."/>
            <person name="Grigoriev I.V."/>
            <person name="Corradi N."/>
            <person name="Roux C."/>
            <person name="Martin F."/>
        </authorList>
    </citation>
    <scope>NUCLEOTIDE SEQUENCE</scope>
    <source>
        <strain evidence="4">DAOM 197198</strain>
    </source>
</reference>
<gene>
    <name evidence="4" type="ORF">GLOINDRAFT_80155</name>
</gene>
<dbReference type="PROSITE" id="PS50297">
    <property type="entry name" value="ANK_REP_REGION"/>
    <property type="match status" value="2"/>
</dbReference>
<evidence type="ECO:0000313" key="4">
    <source>
        <dbReference type="EMBL" id="ESA11075.1"/>
    </source>
</evidence>
<sequence length="216" mass="23929">MRIPEIPEVVIPPIAGEAHRYYGNIHLKQLKLPNNNNLRGTTTTSYPRYSEDGSIEGDLDIHDAAAAGNFTRVKELLAPQGSGETSSAFLLANDFSPSSGLTPLHYAASRGHYDIVKWLIDAGAIVDLEDQTGEVPDIDVKSSKGYTPLMNAASKGNIETVEYLLDHHSNPFIKNRLNENAYDVAATSQEIYICGLLEKAEREWWKGKRALPNRMY</sequence>
<proteinExistence type="predicted"/>
<evidence type="ECO:0000256" key="1">
    <source>
        <dbReference type="ARBA" id="ARBA00022737"/>
    </source>
</evidence>
<dbReference type="EMBL" id="KI286395">
    <property type="protein sequence ID" value="ESA11075.1"/>
    <property type="molecule type" value="Genomic_DNA"/>
</dbReference>